<dbReference type="EMBL" id="WEID01000068">
    <property type="protein sequence ID" value="KAB8131034.1"/>
    <property type="molecule type" value="Genomic_DNA"/>
</dbReference>
<keyword evidence="3" id="KW-1185">Reference proteome</keyword>
<reference evidence="2 3" key="1">
    <citation type="submission" date="2019-10" db="EMBL/GenBank/DDBJ databases">
        <title>Gracilibacillus sp. nov. isolated from rice seeds.</title>
        <authorList>
            <person name="He S."/>
        </authorList>
    </citation>
    <scope>NUCLEOTIDE SEQUENCE [LARGE SCALE GENOMIC DNA]</scope>
    <source>
        <strain evidence="2 3">TD8</strain>
    </source>
</reference>
<keyword evidence="1" id="KW-1133">Transmembrane helix</keyword>
<proteinExistence type="predicted"/>
<dbReference type="OrthoDB" id="2720594at2"/>
<evidence type="ECO:0000313" key="3">
    <source>
        <dbReference type="Proteomes" id="UP000480246"/>
    </source>
</evidence>
<keyword evidence="1" id="KW-0472">Membrane</keyword>
<dbReference type="SUPFAM" id="SSF54427">
    <property type="entry name" value="NTF2-like"/>
    <property type="match status" value="1"/>
</dbReference>
<comment type="caution">
    <text evidence="2">The sequence shown here is derived from an EMBL/GenBank/DDBJ whole genome shotgun (WGS) entry which is preliminary data.</text>
</comment>
<keyword evidence="1" id="KW-0812">Transmembrane</keyword>
<feature type="transmembrane region" description="Helical" evidence="1">
    <location>
        <begin position="12"/>
        <end position="33"/>
    </location>
</feature>
<evidence type="ECO:0000313" key="2">
    <source>
        <dbReference type="EMBL" id="KAB8131034.1"/>
    </source>
</evidence>
<gene>
    <name evidence="2" type="ORF">F9U64_13730</name>
</gene>
<evidence type="ECO:0000256" key="1">
    <source>
        <dbReference type="SAM" id="Phobius"/>
    </source>
</evidence>
<dbReference type="InterPro" id="IPR032710">
    <property type="entry name" value="NTF2-like_dom_sf"/>
</dbReference>
<dbReference type="AlphaFoldDB" id="A0A7C8KPF6"/>
<sequence length="159" mass="19441">MRYYYKRNRFFNLKTILFLLISISIIVLVFLFFSNLFDPEKKAARALELFYSYEQAGDYSNSWELFHSQMKDKFEKNYYIQERTYMYKENLGVSTFDFNYNIVEELPKWRMSQESGEIMKVYHYTVSQSFQGKYGTFTIQQPVYVTMEGEKWVILWNYN</sequence>
<accession>A0A7C8KPF6</accession>
<dbReference type="RefSeq" id="WP_153404582.1">
    <property type="nucleotide sequence ID" value="NZ_ML762433.1"/>
</dbReference>
<evidence type="ECO:0008006" key="4">
    <source>
        <dbReference type="Google" id="ProtNLM"/>
    </source>
</evidence>
<dbReference type="Proteomes" id="UP000480246">
    <property type="component" value="Unassembled WGS sequence"/>
</dbReference>
<protein>
    <recommendedName>
        <fullName evidence="4">NTF2-like N-terminal transpeptidase domain-containing protein</fullName>
    </recommendedName>
</protein>
<name>A0A7C8KPF6_9BACI</name>
<organism evidence="2 3">
    <name type="scientific">Gracilibacillus oryzae</name>
    <dbReference type="NCBI Taxonomy" id="1672701"/>
    <lineage>
        <taxon>Bacteria</taxon>
        <taxon>Bacillati</taxon>
        <taxon>Bacillota</taxon>
        <taxon>Bacilli</taxon>
        <taxon>Bacillales</taxon>
        <taxon>Bacillaceae</taxon>
        <taxon>Gracilibacillus</taxon>
    </lineage>
</organism>